<evidence type="ECO:0000256" key="1">
    <source>
        <dbReference type="ARBA" id="ARBA00007980"/>
    </source>
</evidence>
<proteinExistence type="inferred from homology"/>
<protein>
    <recommendedName>
        <fullName evidence="2">Multifunctional methyltransferase subunit TRM112-like protein</fullName>
    </recommendedName>
    <alternativeName>
        <fullName evidence="3">tRNA methyltransferase 112 homolog</fullName>
    </alternativeName>
</protein>
<dbReference type="SUPFAM" id="SSF158997">
    <property type="entry name" value="Trm112p-like"/>
    <property type="match status" value="1"/>
</dbReference>
<keyword evidence="4" id="KW-0812">Transmembrane</keyword>
<evidence type="ECO:0000313" key="5">
    <source>
        <dbReference type="EnsemblMetazoa" id="AMEC009651-PA"/>
    </source>
</evidence>
<organism evidence="5 6">
    <name type="scientific">Anopheles melas</name>
    <dbReference type="NCBI Taxonomy" id="34690"/>
    <lineage>
        <taxon>Eukaryota</taxon>
        <taxon>Metazoa</taxon>
        <taxon>Ecdysozoa</taxon>
        <taxon>Arthropoda</taxon>
        <taxon>Hexapoda</taxon>
        <taxon>Insecta</taxon>
        <taxon>Pterygota</taxon>
        <taxon>Neoptera</taxon>
        <taxon>Endopterygota</taxon>
        <taxon>Diptera</taxon>
        <taxon>Nematocera</taxon>
        <taxon>Culicoidea</taxon>
        <taxon>Culicidae</taxon>
        <taxon>Anophelinae</taxon>
        <taxon>Anopheles</taxon>
    </lineage>
</organism>
<name>A0A182TWM8_9DIPT</name>
<reference evidence="6" key="1">
    <citation type="submission" date="2014-01" db="EMBL/GenBank/DDBJ databases">
        <title>The Genome Sequence of Anopheles melas CM1001059_A (V2).</title>
        <authorList>
            <consortium name="The Broad Institute Genomics Platform"/>
            <person name="Neafsey D.E."/>
            <person name="Besansky N."/>
            <person name="Howell P."/>
            <person name="Walton C."/>
            <person name="Young S.K."/>
            <person name="Zeng Q."/>
            <person name="Gargeya S."/>
            <person name="Fitzgerald M."/>
            <person name="Haas B."/>
            <person name="Abouelleil A."/>
            <person name="Allen A.W."/>
            <person name="Alvarado L."/>
            <person name="Arachchi H.M."/>
            <person name="Berlin A.M."/>
            <person name="Chapman S.B."/>
            <person name="Gainer-Dewar J."/>
            <person name="Goldberg J."/>
            <person name="Griggs A."/>
            <person name="Gujja S."/>
            <person name="Hansen M."/>
            <person name="Howarth C."/>
            <person name="Imamovic A."/>
            <person name="Ireland A."/>
            <person name="Larimer J."/>
            <person name="McCowan C."/>
            <person name="Murphy C."/>
            <person name="Pearson M."/>
            <person name="Poon T.W."/>
            <person name="Priest M."/>
            <person name="Roberts A."/>
            <person name="Saif S."/>
            <person name="Shea T."/>
            <person name="Sisk P."/>
            <person name="Sykes S."/>
            <person name="Wortman J."/>
            <person name="Nusbaum C."/>
            <person name="Birren B."/>
        </authorList>
    </citation>
    <scope>NUCLEOTIDE SEQUENCE [LARGE SCALE GENOMIC DNA]</scope>
    <source>
        <strain evidence="6">CM1001059</strain>
    </source>
</reference>
<evidence type="ECO:0000256" key="2">
    <source>
        <dbReference type="ARBA" id="ARBA00019989"/>
    </source>
</evidence>
<comment type="similarity">
    <text evidence="1">Belongs to the TRM112 family.</text>
</comment>
<reference evidence="5" key="2">
    <citation type="submission" date="2020-05" db="UniProtKB">
        <authorList>
            <consortium name="EnsemblMetazoa"/>
        </authorList>
    </citation>
    <scope>IDENTIFICATION</scope>
    <source>
        <strain evidence="5">CM1001059</strain>
    </source>
</reference>
<evidence type="ECO:0000313" key="6">
    <source>
        <dbReference type="Proteomes" id="UP000075902"/>
    </source>
</evidence>
<dbReference type="GO" id="GO:0070476">
    <property type="term" value="P:rRNA (guanine-N7)-methylation"/>
    <property type="evidence" value="ECO:0007669"/>
    <property type="project" value="TreeGrafter"/>
</dbReference>
<dbReference type="AlphaFoldDB" id="A0A182TWM8"/>
<keyword evidence="6" id="KW-1185">Reference proteome</keyword>
<dbReference type="EnsemblMetazoa" id="AMEC009651-RA">
    <property type="protein sequence ID" value="AMEC009651-PA"/>
    <property type="gene ID" value="AMEC009651"/>
</dbReference>
<dbReference type="VEuPathDB" id="VectorBase:AMEC009651"/>
<dbReference type="InterPro" id="IPR005651">
    <property type="entry name" value="Trm112-like"/>
</dbReference>
<dbReference type="CDD" id="cd21089">
    <property type="entry name" value="Trm112-like"/>
    <property type="match status" value="1"/>
</dbReference>
<dbReference type="GO" id="GO:0030488">
    <property type="term" value="P:tRNA methylation"/>
    <property type="evidence" value="ECO:0007669"/>
    <property type="project" value="TreeGrafter"/>
</dbReference>
<dbReference type="GO" id="GO:0046982">
    <property type="term" value="F:protein heterodimerization activity"/>
    <property type="evidence" value="ECO:0007669"/>
    <property type="project" value="InterPro"/>
</dbReference>
<dbReference type="Proteomes" id="UP000075902">
    <property type="component" value="Unassembled WGS sequence"/>
</dbReference>
<keyword evidence="4" id="KW-0472">Membrane</keyword>
<dbReference type="Pfam" id="PF03966">
    <property type="entry name" value="Trm112p"/>
    <property type="match status" value="1"/>
</dbReference>
<dbReference type="Gene3D" id="2.20.25.10">
    <property type="match status" value="1"/>
</dbReference>
<keyword evidence="4" id="KW-1133">Transmembrane helix</keyword>
<feature type="transmembrane region" description="Helical" evidence="4">
    <location>
        <begin position="31"/>
        <end position="53"/>
    </location>
</feature>
<accession>A0A182TWM8</accession>
<dbReference type="STRING" id="34690.A0A182TWM8"/>
<sequence>MKLLTYNFLTSKCIRGVKVGYPLKLNVSTDLLVVSMPFSNVISALLHCFFMLLCTPIQIVEKKEVNADFNSEFITRMLPRLEWSAISAAATNIGSDIPSAMPADIQNDMETLQKLHHILLEVDVVEGTLECPETGRIFPINNGIPNMLLNEDEVYCVYMLPLASDPTGPLHSSALGPCGLYVRSVRIARSGPVDFFWLPLARSGLAPFQVT</sequence>
<evidence type="ECO:0000256" key="3">
    <source>
        <dbReference type="ARBA" id="ARBA00030516"/>
    </source>
</evidence>
<dbReference type="InterPro" id="IPR039127">
    <property type="entry name" value="Trm112"/>
</dbReference>
<dbReference type="PANTHER" id="PTHR12773:SF0">
    <property type="entry name" value="MULTIFUNCTIONAL METHYLTRANSFERASE SUBUNIT TRM112-LIKE PROTEIN"/>
    <property type="match status" value="1"/>
</dbReference>
<evidence type="ECO:0000256" key="4">
    <source>
        <dbReference type="SAM" id="Phobius"/>
    </source>
</evidence>
<dbReference type="PANTHER" id="PTHR12773">
    <property type="entry name" value="UPF0315 PROTEIN-RELATED"/>
    <property type="match status" value="1"/>
</dbReference>